<gene>
    <name evidence="1" type="ORF">A2898_04085</name>
</gene>
<dbReference type="Pfam" id="PF02482">
    <property type="entry name" value="Ribosomal_S30AE"/>
    <property type="match status" value="1"/>
</dbReference>
<organism evidence="1 2">
    <name type="scientific">Candidatus Kerfeldbacteria bacterium RIFCSPLOWO2_01_FULL_48_11</name>
    <dbReference type="NCBI Taxonomy" id="1798543"/>
    <lineage>
        <taxon>Bacteria</taxon>
        <taxon>Candidatus Kerfeldiibacteriota</taxon>
    </lineage>
</organism>
<dbReference type="NCBIfam" id="TIGR00741">
    <property type="entry name" value="yfiA"/>
    <property type="match status" value="1"/>
</dbReference>
<dbReference type="EMBL" id="MHKE01000017">
    <property type="protein sequence ID" value="OGY82749.1"/>
    <property type="molecule type" value="Genomic_DNA"/>
</dbReference>
<proteinExistence type="predicted"/>
<accession>A0A1G2B231</accession>
<dbReference type="InterPro" id="IPR036567">
    <property type="entry name" value="RHF-like"/>
</dbReference>
<dbReference type="SUPFAM" id="SSF69754">
    <property type="entry name" value="Ribosome binding protein Y (YfiA homologue)"/>
    <property type="match status" value="1"/>
</dbReference>
<dbReference type="AlphaFoldDB" id="A0A1G2B231"/>
<protein>
    <submittedName>
        <fullName evidence="1">Ribosomal subunit interface protein</fullName>
    </submittedName>
</protein>
<dbReference type="InterPro" id="IPR003489">
    <property type="entry name" value="RHF/RaiA"/>
</dbReference>
<comment type="caution">
    <text evidence="1">The sequence shown here is derived from an EMBL/GenBank/DDBJ whole genome shotgun (WGS) entry which is preliminary data.</text>
</comment>
<name>A0A1G2B231_9BACT</name>
<sequence>MISGKDFSLTPALKAFVEIKIQKLFHLAPSIQSAKVELDVDRNKHKGDIFRAEISVVMRGTALKAGDKSEHMQSAILRSIEKLSRRVTTLKEKNISSHKRQ</sequence>
<evidence type="ECO:0000313" key="2">
    <source>
        <dbReference type="Proteomes" id="UP000179164"/>
    </source>
</evidence>
<dbReference type="STRING" id="1798543.A2898_04085"/>
<dbReference type="Proteomes" id="UP000179164">
    <property type="component" value="Unassembled WGS sequence"/>
</dbReference>
<evidence type="ECO:0000313" key="1">
    <source>
        <dbReference type="EMBL" id="OGY82749.1"/>
    </source>
</evidence>
<reference evidence="1 2" key="1">
    <citation type="journal article" date="2016" name="Nat. Commun.">
        <title>Thousands of microbial genomes shed light on interconnected biogeochemical processes in an aquifer system.</title>
        <authorList>
            <person name="Anantharaman K."/>
            <person name="Brown C.T."/>
            <person name="Hug L.A."/>
            <person name="Sharon I."/>
            <person name="Castelle C.J."/>
            <person name="Probst A.J."/>
            <person name="Thomas B.C."/>
            <person name="Singh A."/>
            <person name="Wilkins M.J."/>
            <person name="Karaoz U."/>
            <person name="Brodie E.L."/>
            <person name="Williams K.H."/>
            <person name="Hubbard S.S."/>
            <person name="Banfield J.F."/>
        </authorList>
    </citation>
    <scope>NUCLEOTIDE SEQUENCE [LARGE SCALE GENOMIC DNA]</scope>
</reference>
<dbReference type="Gene3D" id="3.30.160.100">
    <property type="entry name" value="Ribosome hibernation promotion factor-like"/>
    <property type="match status" value="1"/>
</dbReference>